<feature type="compositionally biased region" description="Polar residues" evidence="9">
    <location>
        <begin position="430"/>
        <end position="439"/>
    </location>
</feature>
<dbReference type="PANTHER" id="PTHR13011:SF0">
    <property type="entry name" value="GENERAL TRANSCRIPTION FACTOR IIF SUBUNIT 1"/>
    <property type="match status" value="1"/>
</dbReference>
<keyword evidence="11" id="KW-1185">Reference proteome</keyword>
<evidence type="ECO:0000256" key="5">
    <source>
        <dbReference type="ARBA" id="ARBA00023163"/>
    </source>
</evidence>
<evidence type="ECO:0000313" key="11">
    <source>
        <dbReference type="Proteomes" id="UP001195483"/>
    </source>
</evidence>
<feature type="compositionally biased region" description="Basic and acidic residues" evidence="9">
    <location>
        <begin position="416"/>
        <end position="429"/>
    </location>
</feature>
<comment type="caution">
    <text evidence="10">The sequence shown here is derived from an EMBL/GenBank/DDBJ whole genome shotgun (WGS) entry which is preliminary data.</text>
</comment>
<dbReference type="GO" id="GO:0006367">
    <property type="term" value="P:transcription initiation at RNA polymerase II promoter"/>
    <property type="evidence" value="ECO:0007669"/>
    <property type="project" value="InterPro"/>
</dbReference>
<dbReference type="GO" id="GO:0003677">
    <property type="term" value="F:DNA binding"/>
    <property type="evidence" value="ECO:0007669"/>
    <property type="project" value="UniProtKB-KW"/>
</dbReference>
<evidence type="ECO:0000256" key="7">
    <source>
        <dbReference type="ARBA" id="ARBA00025232"/>
    </source>
</evidence>
<dbReference type="PANTHER" id="PTHR13011">
    <property type="entry name" value="TFIIF-ALPHA"/>
    <property type="match status" value="1"/>
</dbReference>
<dbReference type="GO" id="GO:0016251">
    <property type="term" value="F:RNA polymerase II general transcription initiation factor activity"/>
    <property type="evidence" value="ECO:0007669"/>
    <property type="project" value="TreeGrafter"/>
</dbReference>
<comment type="subcellular location">
    <subcellularLocation>
        <location evidence="1 8">Nucleus</location>
    </subcellularLocation>
</comment>
<dbReference type="SUPFAM" id="SSF46785">
    <property type="entry name" value="Winged helix' DNA-binding domain"/>
    <property type="match status" value="1"/>
</dbReference>
<dbReference type="InterPro" id="IPR008851">
    <property type="entry name" value="TFIIF-alpha"/>
</dbReference>
<reference evidence="10" key="2">
    <citation type="journal article" date="2021" name="Genome Biol. Evol.">
        <title>Developing a high-quality reference genome for a parasitic bivalve with doubly uniparental inheritance (Bivalvia: Unionida).</title>
        <authorList>
            <person name="Smith C.H."/>
        </authorList>
    </citation>
    <scope>NUCLEOTIDE SEQUENCE</scope>
    <source>
        <strain evidence="10">CHS0354</strain>
        <tissue evidence="10">Mantle</tissue>
    </source>
</reference>
<feature type="compositionally biased region" description="Polar residues" evidence="9">
    <location>
        <begin position="402"/>
        <end position="414"/>
    </location>
</feature>
<proteinExistence type="inferred from homology"/>
<organism evidence="10 11">
    <name type="scientific">Potamilus streckersoni</name>
    <dbReference type="NCBI Taxonomy" id="2493646"/>
    <lineage>
        <taxon>Eukaryota</taxon>
        <taxon>Metazoa</taxon>
        <taxon>Spiralia</taxon>
        <taxon>Lophotrochozoa</taxon>
        <taxon>Mollusca</taxon>
        <taxon>Bivalvia</taxon>
        <taxon>Autobranchia</taxon>
        <taxon>Heteroconchia</taxon>
        <taxon>Palaeoheterodonta</taxon>
        <taxon>Unionida</taxon>
        <taxon>Unionoidea</taxon>
        <taxon>Unionidae</taxon>
        <taxon>Ambleminae</taxon>
        <taxon>Lampsilini</taxon>
        <taxon>Potamilus</taxon>
    </lineage>
</organism>
<evidence type="ECO:0000313" key="10">
    <source>
        <dbReference type="EMBL" id="KAK3592044.1"/>
    </source>
</evidence>
<evidence type="ECO:0000256" key="9">
    <source>
        <dbReference type="SAM" id="MobiDB-lite"/>
    </source>
</evidence>
<dbReference type="InterPro" id="IPR036390">
    <property type="entry name" value="WH_DNA-bd_sf"/>
</dbReference>
<dbReference type="GO" id="GO:0001096">
    <property type="term" value="F:TFIIF-class transcription factor complex binding"/>
    <property type="evidence" value="ECO:0007669"/>
    <property type="project" value="TreeGrafter"/>
</dbReference>
<evidence type="ECO:0000256" key="1">
    <source>
        <dbReference type="ARBA" id="ARBA00004123"/>
    </source>
</evidence>
<dbReference type="Proteomes" id="UP001195483">
    <property type="component" value="Unassembled WGS sequence"/>
</dbReference>
<dbReference type="Pfam" id="PF05793">
    <property type="entry name" value="TFIIF_alpha"/>
    <property type="match status" value="1"/>
</dbReference>
<sequence length="525" mass="59567">MAAINQPGSSFLKPAALSSSDGNKKVEEYTIRVPKDKKKIYGMMKLSSGANIDFPKLTQTTVKMERENNLKEYKTANDLESAPKFGAGSEFGREQKEEARRKKYGIIRKKYNPDDQPWIMKIGSGKQARRYKGTREGTITDNTSYYIFTKSADGAFEAFPVEEWYNFTPMIRYKYLNSEEAEEEFKRRDHTLNLFSVMVRKRIKNDNSNEEGEEVEKKDKSKGKKSKSFLLTDMDEFGDLSDEDDEEEEDGEGEGDDEKPKKAAKGKKGKEVEKRKKNAKHNSDDEAIEDSDEGDFDDREVDYMSDSSSSMSELDDRDRLDKYEEKGVDEEAGLKKLIDSEASSDEEEDKNKEEEGEQEDGSKVKPDKIKKEGSESSSSSSSDSDSDIEKEEKFSSVLFMQKKSSSRSATPTSFETEDKKVGIKRKPESETTASVSLPPSSKKVRTESPITAGSGASEGITEEAIRRYLMRKPMTAKELVQKFKSKKLHMTKEEIIGKILQLLKKIKPDKKNVNDKLYLSLPKTD</sequence>
<dbReference type="Gene3D" id="1.10.10.10">
    <property type="entry name" value="Winged helix-like DNA-binding domain superfamily/Winged helix DNA-binding domain"/>
    <property type="match status" value="1"/>
</dbReference>
<dbReference type="GO" id="GO:0005674">
    <property type="term" value="C:transcription factor TFIIF complex"/>
    <property type="evidence" value="ECO:0007669"/>
    <property type="project" value="TreeGrafter"/>
</dbReference>
<gene>
    <name evidence="10" type="ORF">CHS0354_019299</name>
</gene>
<keyword evidence="5 8" id="KW-0804">Transcription</keyword>
<dbReference type="EMBL" id="JAEAOA010001195">
    <property type="protein sequence ID" value="KAK3592044.1"/>
    <property type="molecule type" value="Genomic_DNA"/>
</dbReference>
<feature type="compositionally biased region" description="Acidic residues" evidence="9">
    <location>
        <begin position="342"/>
        <end position="359"/>
    </location>
</feature>
<feature type="compositionally biased region" description="Acidic residues" evidence="9">
    <location>
        <begin position="233"/>
        <end position="257"/>
    </location>
</feature>
<evidence type="ECO:0000256" key="4">
    <source>
        <dbReference type="ARBA" id="ARBA00023125"/>
    </source>
</evidence>
<evidence type="ECO:0000256" key="3">
    <source>
        <dbReference type="ARBA" id="ARBA00023015"/>
    </source>
</evidence>
<feature type="compositionally biased region" description="Basic and acidic residues" evidence="9">
    <location>
        <begin position="360"/>
        <end position="374"/>
    </location>
</feature>
<feature type="compositionally biased region" description="Acidic residues" evidence="9">
    <location>
        <begin position="285"/>
        <end position="300"/>
    </location>
</feature>
<feature type="compositionally biased region" description="Basic and acidic residues" evidence="9">
    <location>
        <begin position="314"/>
        <end position="326"/>
    </location>
</feature>
<evidence type="ECO:0000256" key="8">
    <source>
        <dbReference type="RuleBase" id="RU366044"/>
    </source>
</evidence>
<comment type="function">
    <text evidence="7 8">TFIIF is a general transcription initiation factor that binds to RNA polymerase II and helps to recruit it to the initiation complex in collaboration with TFIIB. It promotes transcription elongation.</text>
</comment>
<name>A0AAE0SHJ5_9BIVA</name>
<reference evidence="10" key="1">
    <citation type="journal article" date="2021" name="Genome Biol. Evol.">
        <title>A High-Quality Reference Genome for a Parasitic Bivalve with Doubly Uniparental Inheritance (Bivalvia: Unionida).</title>
        <authorList>
            <person name="Smith C.H."/>
        </authorList>
    </citation>
    <scope>NUCLEOTIDE SEQUENCE</scope>
    <source>
        <strain evidence="10">CHS0354</strain>
    </source>
</reference>
<dbReference type="InterPro" id="IPR011039">
    <property type="entry name" value="TFIIF_interaction"/>
</dbReference>
<dbReference type="SUPFAM" id="SSF50916">
    <property type="entry name" value="Rap30/74 interaction domains"/>
    <property type="match status" value="1"/>
</dbReference>
<keyword evidence="6 8" id="KW-0539">Nucleus</keyword>
<accession>A0AAE0SHJ5</accession>
<feature type="region of interest" description="Disordered" evidence="9">
    <location>
        <begin position="1"/>
        <end position="28"/>
    </location>
</feature>
<reference evidence="10" key="3">
    <citation type="submission" date="2023-05" db="EMBL/GenBank/DDBJ databases">
        <authorList>
            <person name="Smith C.H."/>
        </authorList>
    </citation>
    <scope>NUCLEOTIDE SEQUENCE</scope>
    <source>
        <strain evidence="10">CHS0354</strain>
        <tissue evidence="10">Mantle</tissue>
    </source>
</reference>
<dbReference type="InterPro" id="IPR036388">
    <property type="entry name" value="WH-like_DNA-bd_sf"/>
</dbReference>
<evidence type="ECO:0000256" key="6">
    <source>
        <dbReference type="ARBA" id="ARBA00023242"/>
    </source>
</evidence>
<comment type="similarity">
    <text evidence="2 8">Belongs to the TFIIF alpha subunit family.</text>
</comment>
<dbReference type="AlphaFoldDB" id="A0AAE0SHJ5"/>
<keyword evidence="4 8" id="KW-0238">DNA-binding</keyword>
<evidence type="ECO:0000256" key="2">
    <source>
        <dbReference type="ARBA" id="ARBA00005249"/>
    </source>
</evidence>
<protein>
    <recommendedName>
        <fullName evidence="8">Transcription initiation factor IIF subunit alpha</fullName>
    </recommendedName>
</protein>
<feature type="region of interest" description="Disordered" evidence="9">
    <location>
        <begin position="232"/>
        <end position="459"/>
    </location>
</feature>
<dbReference type="GO" id="GO:0032968">
    <property type="term" value="P:positive regulation of transcription elongation by RNA polymerase II"/>
    <property type="evidence" value="ECO:0007669"/>
    <property type="project" value="InterPro"/>
</dbReference>
<feature type="region of interest" description="Disordered" evidence="9">
    <location>
        <begin position="206"/>
        <end position="225"/>
    </location>
</feature>
<keyword evidence="3 8" id="KW-0805">Transcription regulation</keyword>